<protein>
    <submittedName>
        <fullName evidence="1">Uncharacterized protein</fullName>
    </submittedName>
</protein>
<organism evidence="1">
    <name type="scientific">virus sp. ctDYl1</name>
    <dbReference type="NCBI Taxonomy" id="2826795"/>
    <lineage>
        <taxon>Viruses</taxon>
    </lineage>
</organism>
<evidence type="ECO:0000313" key="1">
    <source>
        <dbReference type="EMBL" id="DAE27882.1"/>
    </source>
</evidence>
<sequence length="40" mass="4682">MNVATVLICLQEWEHNAEHDITGHYRTRQKRTLHLILAGL</sequence>
<accession>A0A8S5R9Q5</accession>
<dbReference type="EMBL" id="BK015846">
    <property type="protein sequence ID" value="DAE27882.1"/>
    <property type="molecule type" value="Genomic_DNA"/>
</dbReference>
<name>A0A8S5R9Q5_9VIRU</name>
<reference evidence="1" key="1">
    <citation type="journal article" date="2021" name="Proc. Natl. Acad. Sci. U.S.A.">
        <title>A Catalog of Tens of Thousands of Viruses from Human Metagenomes Reveals Hidden Associations with Chronic Diseases.</title>
        <authorList>
            <person name="Tisza M.J."/>
            <person name="Buck C.B."/>
        </authorList>
    </citation>
    <scope>NUCLEOTIDE SEQUENCE</scope>
    <source>
        <strain evidence="1">CtDYl1</strain>
    </source>
</reference>
<proteinExistence type="predicted"/>